<feature type="compositionally biased region" description="Basic residues" evidence="1">
    <location>
        <begin position="149"/>
        <end position="164"/>
    </location>
</feature>
<keyword evidence="3" id="KW-1185">Reference proteome</keyword>
<dbReference type="AlphaFoldDB" id="A0A5C3QL13"/>
<dbReference type="STRING" id="1884261.A0A5C3QL13"/>
<proteinExistence type="predicted"/>
<feature type="region of interest" description="Disordered" evidence="1">
    <location>
        <begin position="279"/>
        <end position="298"/>
    </location>
</feature>
<gene>
    <name evidence="2" type="ORF">BDV98DRAFT_568556</name>
</gene>
<organism evidence="2 3">
    <name type="scientific">Pterulicium gracile</name>
    <dbReference type="NCBI Taxonomy" id="1884261"/>
    <lineage>
        <taxon>Eukaryota</taxon>
        <taxon>Fungi</taxon>
        <taxon>Dikarya</taxon>
        <taxon>Basidiomycota</taxon>
        <taxon>Agaricomycotina</taxon>
        <taxon>Agaricomycetes</taxon>
        <taxon>Agaricomycetidae</taxon>
        <taxon>Agaricales</taxon>
        <taxon>Pleurotineae</taxon>
        <taxon>Pterulaceae</taxon>
        <taxon>Pterulicium</taxon>
    </lineage>
</organism>
<feature type="compositionally biased region" description="Low complexity" evidence="1">
    <location>
        <begin position="417"/>
        <end position="431"/>
    </location>
</feature>
<feature type="compositionally biased region" description="Low complexity" evidence="1">
    <location>
        <begin position="326"/>
        <end position="337"/>
    </location>
</feature>
<dbReference type="Proteomes" id="UP000305067">
    <property type="component" value="Unassembled WGS sequence"/>
</dbReference>
<evidence type="ECO:0000256" key="1">
    <source>
        <dbReference type="SAM" id="MobiDB-lite"/>
    </source>
</evidence>
<feature type="compositionally biased region" description="Low complexity" evidence="1">
    <location>
        <begin position="235"/>
        <end position="266"/>
    </location>
</feature>
<dbReference type="EMBL" id="ML178826">
    <property type="protein sequence ID" value="TFL01151.1"/>
    <property type="molecule type" value="Genomic_DNA"/>
</dbReference>
<feature type="region of interest" description="Disordered" evidence="1">
    <location>
        <begin position="115"/>
        <end position="270"/>
    </location>
</feature>
<sequence length="588" mass="64378">MMGMGMPEMLGDIQSQHHRQQQHMVAAMGMDGVGQAGMEGLDPMGTMGMTASSDLALQQEEFGMFWRGGMEPTSHPRSRSADMALDMAALAKGSYLGQSMVDTVDLITSGLPGPAPFPEMNKMTGPMDTLHPSAPPPTHPSQHPPHLQSHPHHPHPRTHTHHPPHPSMSHSAAGMPMPSPGGLPPHLQHLHPRQAAPAHPSHLQPHQRIVRHHRGPVPYTRMEHPSPGPHPRPSSLPRSSSQPTESTMGGITTASSTPSPMSMSTPGLMGNGVFAAQQEQRMQHPGQESMVRRGSSQYSLDLRRQQEQQLMRLVAQRQQREKREGSVSSGSKSSPGDGQLGPGPNGRHHGNGRDSGQRTPMDLGEMGGGQRTPMDMTSLGDGQVEREEFERGVTMEHQRREHARQMQALAGYHRPQHPQQQHPSQHPSQHQSQHHHPQHHPQHHPHQHVTSRPDYPRPASSMGAMQSDGYNGGPRQGSLEYHPHPQQRPSHHPQHHPQHPQHSSYPSFDHQQQQQHRSHHQPPPDSYGLGDWNLVSMGDGGMPAFIDDGVLAGGGAGNVGNGWSMEDFMRPGGMGMGIDGVDDFKMLG</sequence>
<feature type="compositionally biased region" description="Basic residues" evidence="1">
    <location>
        <begin position="432"/>
        <end position="449"/>
    </location>
</feature>
<evidence type="ECO:0000313" key="3">
    <source>
        <dbReference type="Proteomes" id="UP000305067"/>
    </source>
</evidence>
<protein>
    <submittedName>
        <fullName evidence="2">Uncharacterized protein</fullName>
    </submittedName>
</protein>
<evidence type="ECO:0000313" key="2">
    <source>
        <dbReference type="EMBL" id="TFL01151.1"/>
    </source>
</evidence>
<feature type="compositionally biased region" description="Pro residues" evidence="1">
    <location>
        <begin position="133"/>
        <end position="143"/>
    </location>
</feature>
<feature type="region of interest" description="Disordered" evidence="1">
    <location>
        <begin position="412"/>
        <end position="531"/>
    </location>
</feature>
<feature type="compositionally biased region" description="Basic residues" evidence="1">
    <location>
        <begin position="489"/>
        <end position="499"/>
    </location>
</feature>
<name>A0A5C3QL13_9AGAR</name>
<accession>A0A5C3QL13</accession>
<reference evidence="2 3" key="1">
    <citation type="journal article" date="2019" name="Nat. Ecol. Evol.">
        <title>Megaphylogeny resolves global patterns of mushroom evolution.</title>
        <authorList>
            <person name="Varga T."/>
            <person name="Krizsan K."/>
            <person name="Foldi C."/>
            <person name="Dima B."/>
            <person name="Sanchez-Garcia M."/>
            <person name="Sanchez-Ramirez S."/>
            <person name="Szollosi G.J."/>
            <person name="Szarkandi J.G."/>
            <person name="Papp V."/>
            <person name="Albert L."/>
            <person name="Andreopoulos W."/>
            <person name="Angelini C."/>
            <person name="Antonin V."/>
            <person name="Barry K.W."/>
            <person name="Bougher N.L."/>
            <person name="Buchanan P."/>
            <person name="Buyck B."/>
            <person name="Bense V."/>
            <person name="Catcheside P."/>
            <person name="Chovatia M."/>
            <person name="Cooper J."/>
            <person name="Damon W."/>
            <person name="Desjardin D."/>
            <person name="Finy P."/>
            <person name="Geml J."/>
            <person name="Haridas S."/>
            <person name="Hughes K."/>
            <person name="Justo A."/>
            <person name="Karasinski D."/>
            <person name="Kautmanova I."/>
            <person name="Kiss B."/>
            <person name="Kocsube S."/>
            <person name="Kotiranta H."/>
            <person name="LaButti K.M."/>
            <person name="Lechner B.E."/>
            <person name="Liimatainen K."/>
            <person name="Lipzen A."/>
            <person name="Lukacs Z."/>
            <person name="Mihaltcheva S."/>
            <person name="Morgado L.N."/>
            <person name="Niskanen T."/>
            <person name="Noordeloos M.E."/>
            <person name="Ohm R.A."/>
            <person name="Ortiz-Santana B."/>
            <person name="Ovrebo C."/>
            <person name="Racz N."/>
            <person name="Riley R."/>
            <person name="Savchenko A."/>
            <person name="Shiryaev A."/>
            <person name="Soop K."/>
            <person name="Spirin V."/>
            <person name="Szebenyi C."/>
            <person name="Tomsovsky M."/>
            <person name="Tulloss R.E."/>
            <person name="Uehling J."/>
            <person name="Grigoriev I.V."/>
            <person name="Vagvolgyi C."/>
            <person name="Papp T."/>
            <person name="Martin F.M."/>
            <person name="Miettinen O."/>
            <person name="Hibbett D.S."/>
            <person name="Nagy L.G."/>
        </authorList>
    </citation>
    <scope>NUCLEOTIDE SEQUENCE [LARGE SCALE GENOMIC DNA]</scope>
    <source>
        <strain evidence="2 3">CBS 309.79</strain>
    </source>
</reference>
<feature type="compositionally biased region" description="Low complexity" evidence="1">
    <location>
        <begin position="500"/>
        <end position="515"/>
    </location>
</feature>
<feature type="compositionally biased region" description="Low complexity" evidence="1">
    <location>
        <begin position="167"/>
        <end position="176"/>
    </location>
</feature>
<feature type="region of interest" description="Disordered" evidence="1">
    <location>
        <begin position="313"/>
        <end position="378"/>
    </location>
</feature>